<proteinExistence type="predicted"/>
<feature type="compositionally biased region" description="Basic and acidic residues" evidence="1">
    <location>
        <begin position="201"/>
        <end position="210"/>
    </location>
</feature>
<feature type="region of interest" description="Disordered" evidence="1">
    <location>
        <begin position="149"/>
        <end position="216"/>
    </location>
</feature>
<protein>
    <submittedName>
        <fullName evidence="2">Uncharacterized protein</fullName>
    </submittedName>
</protein>
<sequence length="276" mass="31759">MLHIISYRYDIYRHTAAAIQAAKTSCDTTTATQKLAWILYYLDGVCTAYIACAHWGNVTDEEWFSPELEYHMWLDFVERAYHNDACASIKKKQPDISSFIKWDKYIEMHNLRFNMCGLGIPLGKDEPHVPQAVHHLAKAILDDLEEADKKNKGKQKARGTPDEAEEVGRKTKRMRGSTKMKDKVEAEIRVKTQKLARKKRPPVEEDRSASDSEMVVEDSWGAEYELDDEDAITLQAINTEEKQDHRSSKQKYSRKMRHNSSPGTHEVIAGTNVWNE</sequence>
<dbReference type="Proteomes" id="UP001194468">
    <property type="component" value="Unassembled WGS sequence"/>
</dbReference>
<keyword evidence="3" id="KW-1185">Reference proteome</keyword>
<evidence type="ECO:0000313" key="2">
    <source>
        <dbReference type="EMBL" id="KAF8444469.1"/>
    </source>
</evidence>
<feature type="region of interest" description="Disordered" evidence="1">
    <location>
        <begin position="237"/>
        <end position="276"/>
    </location>
</feature>
<comment type="caution">
    <text evidence="2">The sequence shown here is derived from an EMBL/GenBank/DDBJ whole genome shotgun (WGS) entry which is preliminary data.</text>
</comment>
<dbReference type="EMBL" id="WHUW01000006">
    <property type="protein sequence ID" value="KAF8444469.1"/>
    <property type="molecule type" value="Genomic_DNA"/>
</dbReference>
<feature type="compositionally biased region" description="Basic residues" evidence="1">
    <location>
        <begin position="191"/>
        <end position="200"/>
    </location>
</feature>
<gene>
    <name evidence="2" type="ORF">L210DRAFT_3642712</name>
</gene>
<feature type="compositionally biased region" description="Basic and acidic residues" evidence="1">
    <location>
        <begin position="179"/>
        <end position="190"/>
    </location>
</feature>
<evidence type="ECO:0000256" key="1">
    <source>
        <dbReference type="SAM" id="MobiDB-lite"/>
    </source>
</evidence>
<reference evidence="2" key="2">
    <citation type="journal article" date="2020" name="Nat. Commun.">
        <title>Large-scale genome sequencing of mycorrhizal fungi provides insights into the early evolution of symbiotic traits.</title>
        <authorList>
            <person name="Miyauchi S."/>
            <person name="Kiss E."/>
            <person name="Kuo A."/>
            <person name="Drula E."/>
            <person name="Kohler A."/>
            <person name="Sanchez-Garcia M."/>
            <person name="Morin E."/>
            <person name="Andreopoulos B."/>
            <person name="Barry K.W."/>
            <person name="Bonito G."/>
            <person name="Buee M."/>
            <person name="Carver A."/>
            <person name="Chen C."/>
            <person name="Cichocki N."/>
            <person name="Clum A."/>
            <person name="Culley D."/>
            <person name="Crous P.W."/>
            <person name="Fauchery L."/>
            <person name="Girlanda M."/>
            <person name="Hayes R.D."/>
            <person name="Keri Z."/>
            <person name="LaButti K."/>
            <person name="Lipzen A."/>
            <person name="Lombard V."/>
            <person name="Magnuson J."/>
            <person name="Maillard F."/>
            <person name="Murat C."/>
            <person name="Nolan M."/>
            <person name="Ohm R.A."/>
            <person name="Pangilinan J."/>
            <person name="Pereira M.F."/>
            <person name="Perotto S."/>
            <person name="Peter M."/>
            <person name="Pfister S."/>
            <person name="Riley R."/>
            <person name="Sitrit Y."/>
            <person name="Stielow J.B."/>
            <person name="Szollosi G."/>
            <person name="Zifcakova L."/>
            <person name="Stursova M."/>
            <person name="Spatafora J.W."/>
            <person name="Tedersoo L."/>
            <person name="Vaario L.M."/>
            <person name="Yamada A."/>
            <person name="Yan M."/>
            <person name="Wang P."/>
            <person name="Xu J."/>
            <person name="Bruns T."/>
            <person name="Baldrian P."/>
            <person name="Vilgalys R."/>
            <person name="Dunand C."/>
            <person name="Henrissat B."/>
            <person name="Grigoriev I.V."/>
            <person name="Hibbett D."/>
            <person name="Nagy L.G."/>
            <person name="Martin F.M."/>
        </authorList>
    </citation>
    <scope>NUCLEOTIDE SEQUENCE</scope>
    <source>
        <strain evidence="2">BED1</strain>
    </source>
</reference>
<name>A0AAD4BZU7_BOLED</name>
<organism evidence="2 3">
    <name type="scientific">Boletus edulis BED1</name>
    <dbReference type="NCBI Taxonomy" id="1328754"/>
    <lineage>
        <taxon>Eukaryota</taxon>
        <taxon>Fungi</taxon>
        <taxon>Dikarya</taxon>
        <taxon>Basidiomycota</taxon>
        <taxon>Agaricomycotina</taxon>
        <taxon>Agaricomycetes</taxon>
        <taxon>Agaricomycetidae</taxon>
        <taxon>Boletales</taxon>
        <taxon>Boletineae</taxon>
        <taxon>Boletaceae</taxon>
        <taxon>Boletoideae</taxon>
        <taxon>Boletus</taxon>
    </lineage>
</organism>
<evidence type="ECO:0000313" key="3">
    <source>
        <dbReference type="Proteomes" id="UP001194468"/>
    </source>
</evidence>
<accession>A0AAD4BZU7</accession>
<reference evidence="2" key="1">
    <citation type="submission" date="2019-10" db="EMBL/GenBank/DDBJ databases">
        <authorList>
            <consortium name="DOE Joint Genome Institute"/>
            <person name="Kuo A."/>
            <person name="Miyauchi S."/>
            <person name="Kiss E."/>
            <person name="Drula E."/>
            <person name="Kohler A."/>
            <person name="Sanchez-Garcia M."/>
            <person name="Andreopoulos B."/>
            <person name="Barry K.W."/>
            <person name="Bonito G."/>
            <person name="Buee M."/>
            <person name="Carver A."/>
            <person name="Chen C."/>
            <person name="Cichocki N."/>
            <person name="Clum A."/>
            <person name="Culley D."/>
            <person name="Crous P.W."/>
            <person name="Fauchery L."/>
            <person name="Girlanda M."/>
            <person name="Hayes R."/>
            <person name="Keri Z."/>
            <person name="LaButti K."/>
            <person name="Lipzen A."/>
            <person name="Lombard V."/>
            <person name="Magnuson J."/>
            <person name="Maillard F."/>
            <person name="Morin E."/>
            <person name="Murat C."/>
            <person name="Nolan M."/>
            <person name="Ohm R."/>
            <person name="Pangilinan J."/>
            <person name="Pereira M."/>
            <person name="Perotto S."/>
            <person name="Peter M."/>
            <person name="Riley R."/>
            <person name="Sitrit Y."/>
            <person name="Stielow B."/>
            <person name="Szollosi G."/>
            <person name="Zifcakova L."/>
            <person name="Stursova M."/>
            <person name="Spatafora J.W."/>
            <person name="Tedersoo L."/>
            <person name="Vaario L.-M."/>
            <person name="Yamada A."/>
            <person name="Yan M."/>
            <person name="Wang P."/>
            <person name="Xu J."/>
            <person name="Bruns T."/>
            <person name="Baldrian P."/>
            <person name="Vilgalys R."/>
            <person name="Henrissat B."/>
            <person name="Grigoriev I.V."/>
            <person name="Hibbett D."/>
            <person name="Nagy L.G."/>
            <person name="Martin F.M."/>
        </authorList>
    </citation>
    <scope>NUCLEOTIDE SEQUENCE</scope>
    <source>
        <strain evidence="2">BED1</strain>
    </source>
</reference>
<feature type="compositionally biased region" description="Basic residues" evidence="1">
    <location>
        <begin position="248"/>
        <end position="258"/>
    </location>
</feature>
<dbReference type="AlphaFoldDB" id="A0AAD4BZU7"/>